<keyword evidence="3" id="KW-1185">Reference proteome</keyword>
<protein>
    <recommendedName>
        <fullName evidence="4">Lipoprotein</fullName>
    </recommendedName>
</protein>
<reference evidence="2 3" key="1">
    <citation type="submission" date="2024-05" db="EMBL/GenBank/DDBJ databases">
        <authorList>
            <person name="Haq I."/>
            <person name="Ullah Z."/>
            <person name="Ahmad R."/>
            <person name="Li M."/>
            <person name="Tong Y."/>
        </authorList>
    </citation>
    <scope>NUCLEOTIDE SEQUENCE [LARGE SCALE GENOMIC DNA]</scope>
    <source>
        <strain evidence="2 3">16A2E</strain>
    </source>
</reference>
<dbReference type="Proteomes" id="UP001444625">
    <property type="component" value="Unassembled WGS sequence"/>
</dbReference>
<sequence length="162" mass="18360">MRKLILLISFLLLAACGTEESSNTTTNEKENTQDEKATFLFDSKEKGIKVEDASGWTLIEEQDSNVVFENGTLKAIITVISEDNDFATLKQDLKTSAGDITVLEESDTQLSFQTNRKESIRSDISLYKEGTKTQIITFMTKVENYKSNQSLIEEFSKKIKFY</sequence>
<gene>
    <name evidence="2" type="ORF">ABC228_13355</name>
</gene>
<dbReference type="EMBL" id="JBDIML010000004">
    <property type="protein sequence ID" value="MEN2768164.1"/>
    <property type="molecule type" value="Genomic_DNA"/>
</dbReference>
<proteinExistence type="predicted"/>
<evidence type="ECO:0000256" key="1">
    <source>
        <dbReference type="SAM" id="SignalP"/>
    </source>
</evidence>
<comment type="caution">
    <text evidence="2">The sequence shown here is derived from an EMBL/GenBank/DDBJ whole genome shotgun (WGS) entry which is preliminary data.</text>
</comment>
<evidence type="ECO:0000313" key="2">
    <source>
        <dbReference type="EMBL" id="MEN2768164.1"/>
    </source>
</evidence>
<evidence type="ECO:0000313" key="3">
    <source>
        <dbReference type="Proteomes" id="UP001444625"/>
    </source>
</evidence>
<organism evidence="2 3">
    <name type="scientific">Ornithinibacillus xuwenensis</name>
    <dbReference type="NCBI Taxonomy" id="3144668"/>
    <lineage>
        <taxon>Bacteria</taxon>
        <taxon>Bacillati</taxon>
        <taxon>Bacillota</taxon>
        <taxon>Bacilli</taxon>
        <taxon>Bacillales</taxon>
        <taxon>Bacillaceae</taxon>
        <taxon>Ornithinibacillus</taxon>
    </lineage>
</organism>
<evidence type="ECO:0008006" key="4">
    <source>
        <dbReference type="Google" id="ProtNLM"/>
    </source>
</evidence>
<dbReference type="PROSITE" id="PS51257">
    <property type="entry name" value="PROKAR_LIPOPROTEIN"/>
    <property type="match status" value="1"/>
</dbReference>
<accession>A0ABU9XIS4</accession>
<name>A0ABU9XIS4_9BACI</name>
<keyword evidence="1" id="KW-0732">Signal</keyword>
<feature type="chain" id="PRO_5046592261" description="Lipoprotein" evidence="1">
    <location>
        <begin position="22"/>
        <end position="162"/>
    </location>
</feature>
<feature type="signal peptide" evidence="1">
    <location>
        <begin position="1"/>
        <end position="21"/>
    </location>
</feature>
<dbReference type="RefSeq" id="WP_345825645.1">
    <property type="nucleotide sequence ID" value="NZ_JBDIML010000004.1"/>
</dbReference>